<evidence type="ECO:0000313" key="1">
    <source>
        <dbReference type="EMBL" id="KAK7819886.1"/>
    </source>
</evidence>
<dbReference type="EMBL" id="PKMF04000761">
    <property type="protein sequence ID" value="KAK7819886.1"/>
    <property type="molecule type" value="Genomic_DNA"/>
</dbReference>
<accession>A0AAW0J022</accession>
<organism evidence="1 2">
    <name type="scientific">Quercus suber</name>
    <name type="common">Cork oak</name>
    <dbReference type="NCBI Taxonomy" id="58331"/>
    <lineage>
        <taxon>Eukaryota</taxon>
        <taxon>Viridiplantae</taxon>
        <taxon>Streptophyta</taxon>
        <taxon>Embryophyta</taxon>
        <taxon>Tracheophyta</taxon>
        <taxon>Spermatophyta</taxon>
        <taxon>Magnoliopsida</taxon>
        <taxon>eudicotyledons</taxon>
        <taxon>Gunneridae</taxon>
        <taxon>Pentapetalae</taxon>
        <taxon>rosids</taxon>
        <taxon>fabids</taxon>
        <taxon>Fagales</taxon>
        <taxon>Fagaceae</taxon>
        <taxon>Quercus</taxon>
    </lineage>
</organism>
<name>A0AAW0J022_QUESU</name>
<dbReference type="AlphaFoldDB" id="A0AAW0J022"/>
<dbReference type="Proteomes" id="UP000237347">
    <property type="component" value="Unassembled WGS sequence"/>
</dbReference>
<keyword evidence="2" id="KW-1185">Reference proteome</keyword>
<evidence type="ECO:0000313" key="2">
    <source>
        <dbReference type="Proteomes" id="UP000237347"/>
    </source>
</evidence>
<sequence length="336" mass="38573">MCNSFDGSSGYGFVNMTELDFRGYKAIIELDLLMKPDYFPALEVINLSDTNIVTIPESISRFSRLIDLFITNCKLLREIRGLPQSIRLVEAKNCMLLDTQSPIGLLNQVIEIIGILPSRVCGRARSNKLMDPQLTNYFPSETEGAESEDQDISMDSQFSNNFPPETEGVEYEYRDVDYTIHFWGTEIPKWFNHQNDDNSIFFFVGRKFPKLVVCIFGRISGHIDISINGYTQCKYKYIDQIGNNLCLFSPTQQSLQRHLNKSNPTDQNLVEVSITDEFNDICYCLKRWGVHVECTCPPQESANAPIWYSIKRLGVQVDDVVEYLPTSKKQRTFDEL</sequence>
<protein>
    <submittedName>
        <fullName evidence="1">Uncharacterized protein</fullName>
    </submittedName>
</protein>
<dbReference type="SUPFAM" id="SSF52047">
    <property type="entry name" value="RNI-like"/>
    <property type="match status" value="1"/>
</dbReference>
<comment type="caution">
    <text evidence="1">The sequence shown here is derived from an EMBL/GenBank/DDBJ whole genome shotgun (WGS) entry which is preliminary data.</text>
</comment>
<dbReference type="InterPro" id="IPR032675">
    <property type="entry name" value="LRR_dom_sf"/>
</dbReference>
<gene>
    <name evidence="1" type="ORF">CFP56_039482</name>
</gene>
<dbReference type="Gene3D" id="3.80.10.10">
    <property type="entry name" value="Ribonuclease Inhibitor"/>
    <property type="match status" value="1"/>
</dbReference>
<proteinExistence type="predicted"/>
<reference evidence="1 2" key="1">
    <citation type="journal article" date="2018" name="Sci. Data">
        <title>The draft genome sequence of cork oak.</title>
        <authorList>
            <person name="Ramos A.M."/>
            <person name="Usie A."/>
            <person name="Barbosa P."/>
            <person name="Barros P.M."/>
            <person name="Capote T."/>
            <person name="Chaves I."/>
            <person name="Simoes F."/>
            <person name="Abreu I."/>
            <person name="Carrasquinho I."/>
            <person name="Faro C."/>
            <person name="Guimaraes J.B."/>
            <person name="Mendonca D."/>
            <person name="Nobrega F."/>
            <person name="Rodrigues L."/>
            <person name="Saibo N.J.M."/>
            <person name="Varela M.C."/>
            <person name="Egas C."/>
            <person name="Matos J."/>
            <person name="Miguel C.M."/>
            <person name="Oliveira M.M."/>
            <person name="Ricardo C.P."/>
            <person name="Goncalves S."/>
        </authorList>
    </citation>
    <scope>NUCLEOTIDE SEQUENCE [LARGE SCALE GENOMIC DNA]</scope>
    <source>
        <strain evidence="2">cv. HL8</strain>
    </source>
</reference>